<sequence>MKDPVASYCVFCLLQSSVRDVGQRQLDLKHGTVAWTDCKLEDYLQHVGVALNQGQPIIVSVSLDMYKPHTVQFLLPDYA</sequence>
<accession>A0ABR2S2K6</accession>
<evidence type="ECO:0000313" key="1">
    <source>
        <dbReference type="EMBL" id="KAK9019367.1"/>
    </source>
</evidence>
<protein>
    <submittedName>
        <fullName evidence="1">Uncharacterized protein</fullName>
    </submittedName>
</protein>
<evidence type="ECO:0000313" key="2">
    <source>
        <dbReference type="Proteomes" id="UP001396334"/>
    </source>
</evidence>
<organism evidence="1 2">
    <name type="scientific">Hibiscus sabdariffa</name>
    <name type="common">roselle</name>
    <dbReference type="NCBI Taxonomy" id="183260"/>
    <lineage>
        <taxon>Eukaryota</taxon>
        <taxon>Viridiplantae</taxon>
        <taxon>Streptophyta</taxon>
        <taxon>Embryophyta</taxon>
        <taxon>Tracheophyta</taxon>
        <taxon>Spermatophyta</taxon>
        <taxon>Magnoliopsida</taxon>
        <taxon>eudicotyledons</taxon>
        <taxon>Gunneridae</taxon>
        <taxon>Pentapetalae</taxon>
        <taxon>rosids</taxon>
        <taxon>malvids</taxon>
        <taxon>Malvales</taxon>
        <taxon>Malvaceae</taxon>
        <taxon>Malvoideae</taxon>
        <taxon>Hibiscus</taxon>
    </lineage>
</organism>
<proteinExistence type="predicted"/>
<dbReference type="Proteomes" id="UP001396334">
    <property type="component" value="Unassembled WGS sequence"/>
</dbReference>
<keyword evidence="2" id="KW-1185">Reference proteome</keyword>
<dbReference type="EMBL" id="JBBPBN010000017">
    <property type="protein sequence ID" value="KAK9019367.1"/>
    <property type="molecule type" value="Genomic_DNA"/>
</dbReference>
<reference evidence="1 2" key="1">
    <citation type="journal article" date="2024" name="G3 (Bethesda)">
        <title>Genome assembly of Hibiscus sabdariffa L. provides insights into metabolisms of medicinal natural products.</title>
        <authorList>
            <person name="Kim T."/>
        </authorList>
    </citation>
    <scope>NUCLEOTIDE SEQUENCE [LARGE SCALE GENOMIC DNA]</scope>
    <source>
        <strain evidence="1">TK-2024</strain>
        <tissue evidence="1">Old leaves</tissue>
    </source>
</reference>
<comment type="caution">
    <text evidence="1">The sequence shown here is derived from an EMBL/GenBank/DDBJ whole genome shotgun (WGS) entry which is preliminary data.</text>
</comment>
<name>A0ABR2S2K6_9ROSI</name>
<gene>
    <name evidence="1" type="ORF">V6N11_053891</name>
</gene>